<dbReference type="Proteomes" id="UP001314796">
    <property type="component" value="Unassembled WGS sequence"/>
</dbReference>
<feature type="transmembrane region" description="Helical" evidence="1">
    <location>
        <begin position="12"/>
        <end position="30"/>
    </location>
</feature>
<feature type="transmembrane region" description="Helical" evidence="1">
    <location>
        <begin position="50"/>
        <end position="71"/>
    </location>
</feature>
<dbReference type="InterPro" id="IPR025689">
    <property type="entry name" value="Spore_YtrH"/>
</dbReference>
<evidence type="ECO:0000256" key="1">
    <source>
        <dbReference type="SAM" id="Phobius"/>
    </source>
</evidence>
<organism evidence="2 3">
    <name type="scientific">Alkaliphilus hydrothermalis</name>
    <dbReference type="NCBI Taxonomy" id="1482730"/>
    <lineage>
        <taxon>Bacteria</taxon>
        <taxon>Bacillati</taxon>
        <taxon>Bacillota</taxon>
        <taxon>Clostridia</taxon>
        <taxon>Peptostreptococcales</taxon>
        <taxon>Natronincolaceae</taxon>
        <taxon>Alkaliphilus</taxon>
    </lineage>
</organism>
<dbReference type="RefSeq" id="WP_204401283.1">
    <property type="nucleotide sequence ID" value="NZ_JAFBEE010000006.1"/>
</dbReference>
<sequence>MITFLQNLLYNFFISLGVILGGCVFGGIAATFSGHPPLKSMLDLCDKIKLWAVIVALGGTLPSFKILEVGVFNGDIRGLLKQVFYILSALSGAQMGYRIIYYLGGVNKL</sequence>
<keyword evidence="1" id="KW-0472">Membrane</keyword>
<keyword evidence="1" id="KW-1133">Transmembrane helix</keyword>
<proteinExistence type="predicted"/>
<gene>
    <name evidence="2" type="ORF">JOC73_001276</name>
</gene>
<comment type="caution">
    <text evidence="2">The sequence shown here is derived from an EMBL/GenBank/DDBJ whole genome shotgun (WGS) entry which is preliminary data.</text>
</comment>
<protein>
    <recommendedName>
        <fullName evidence="4">Sporulation protein YtrH</fullName>
    </recommendedName>
</protein>
<keyword evidence="3" id="KW-1185">Reference proteome</keyword>
<dbReference type="Pfam" id="PF14034">
    <property type="entry name" value="Spore_YtrH"/>
    <property type="match status" value="1"/>
</dbReference>
<evidence type="ECO:0000313" key="2">
    <source>
        <dbReference type="EMBL" id="MBM7614762.1"/>
    </source>
</evidence>
<accession>A0ABS2NPL9</accession>
<name>A0ABS2NPL9_9FIRM</name>
<feature type="transmembrane region" description="Helical" evidence="1">
    <location>
        <begin position="83"/>
        <end position="103"/>
    </location>
</feature>
<evidence type="ECO:0000313" key="3">
    <source>
        <dbReference type="Proteomes" id="UP001314796"/>
    </source>
</evidence>
<reference evidence="2 3" key="1">
    <citation type="submission" date="2021-01" db="EMBL/GenBank/DDBJ databases">
        <title>Genomic Encyclopedia of Type Strains, Phase IV (KMG-IV): sequencing the most valuable type-strain genomes for metagenomic binning, comparative biology and taxonomic classification.</title>
        <authorList>
            <person name="Goeker M."/>
        </authorList>
    </citation>
    <scope>NUCLEOTIDE SEQUENCE [LARGE SCALE GENOMIC DNA]</scope>
    <source>
        <strain evidence="2 3">DSM 25890</strain>
    </source>
</reference>
<keyword evidence="1" id="KW-0812">Transmembrane</keyword>
<dbReference type="EMBL" id="JAFBEE010000006">
    <property type="protein sequence ID" value="MBM7614762.1"/>
    <property type="molecule type" value="Genomic_DNA"/>
</dbReference>
<evidence type="ECO:0008006" key="4">
    <source>
        <dbReference type="Google" id="ProtNLM"/>
    </source>
</evidence>